<feature type="region of interest" description="Disordered" evidence="1">
    <location>
        <begin position="89"/>
        <end position="124"/>
    </location>
</feature>
<accession>A0AAE1E046</accession>
<evidence type="ECO:0000313" key="3">
    <source>
        <dbReference type="Proteomes" id="UP001283361"/>
    </source>
</evidence>
<dbReference type="Proteomes" id="UP001283361">
    <property type="component" value="Unassembled WGS sequence"/>
</dbReference>
<sequence>MSRGKVSPTSPCISRFRRTYTVTAQRDSSQRGEPVFTVCVVPVGSVLSTLTSITTASRSFQEDSHASSLEHPGLITTLVDIHSDFSGAGTRVDAESQSRLPSSNGGDSNKFPTDSKVNDSASGNSVSQYSYIAPCHQHKVDPGTEDMRSAEVSAVGQSGWGGKASPSQFGANSTSCVDEVRSLGCDWDAPTVERRTTHSKSPMAMSAPGEERNRPDMDRKQRQASQHISFQYLRQLLPVLRGPFMIFY</sequence>
<feature type="compositionally biased region" description="Polar residues" evidence="1">
    <location>
        <begin position="95"/>
        <end position="112"/>
    </location>
</feature>
<keyword evidence="3" id="KW-1185">Reference proteome</keyword>
<gene>
    <name evidence="2" type="ORF">RRG08_016689</name>
</gene>
<organism evidence="2 3">
    <name type="scientific">Elysia crispata</name>
    <name type="common">lettuce slug</name>
    <dbReference type="NCBI Taxonomy" id="231223"/>
    <lineage>
        <taxon>Eukaryota</taxon>
        <taxon>Metazoa</taxon>
        <taxon>Spiralia</taxon>
        <taxon>Lophotrochozoa</taxon>
        <taxon>Mollusca</taxon>
        <taxon>Gastropoda</taxon>
        <taxon>Heterobranchia</taxon>
        <taxon>Euthyneura</taxon>
        <taxon>Panpulmonata</taxon>
        <taxon>Sacoglossa</taxon>
        <taxon>Placobranchoidea</taxon>
        <taxon>Plakobranchidae</taxon>
        <taxon>Elysia</taxon>
    </lineage>
</organism>
<dbReference type="AlphaFoldDB" id="A0AAE1E046"/>
<dbReference type="EMBL" id="JAWDGP010001750">
    <property type="protein sequence ID" value="KAK3788670.1"/>
    <property type="molecule type" value="Genomic_DNA"/>
</dbReference>
<proteinExistence type="predicted"/>
<comment type="caution">
    <text evidence="2">The sequence shown here is derived from an EMBL/GenBank/DDBJ whole genome shotgun (WGS) entry which is preliminary data.</text>
</comment>
<feature type="region of interest" description="Disordered" evidence="1">
    <location>
        <begin position="193"/>
        <end position="225"/>
    </location>
</feature>
<evidence type="ECO:0000313" key="2">
    <source>
        <dbReference type="EMBL" id="KAK3788670.1"/>
    </source>
</evidence>
<protein>
    <submittedName>
        <fullName evidence="2">Uncharacterized protein</fullName>
    </submittedName>
</protein>
<feature type="compositionally biased region" description="Basic and acidic residues" evidence="1">
    <location>
        <begin position="209"/>
        <end position="221"/>
    </location>
</feature>
<reference evidence="2" key="1">
    <citation type="journal article" date="2023" name="G3 (Bethesda)">
        <title>A reference genome for the long-term kleptoplast-retaining sea slug Elysia crispata morphotype clarki.</title>
        <authorList>
            <person name="Eastman K.E."/>
            <person name="Pendleton A.L."/>
            <person name="Shaikh M.A."/>
            <person name="Suttiyut T."/>
            <person name="Ogas R."/>
            <person name="Tomko P."/>
            <person name="Gavelis G."/>
            <person name="Widhalm J.R."/>
            <person name="Wisecaver J.H."/>
        </authorList>
    </citation>
    <scope>NUCLEOTIDE SEQUENCE</scope>
    <source>
        <strain evidence="2">ECLA1</strain>
    </source>
</reference>
<evidence type="ECO:0000256" key="1">
    <source>
        <dbReference type="SAM" id="MobiDB-lite"/>
    </source>
</evidence>
<name>A0AAE1E046_9GAST</name>